<dbReference type="PANTHER" id="PTHR21450">
    <property type="entry name" value="PROTEIN ALTERED PHOSPHATE STARVATION RESPONSE 1"/>
    <property type="match status" value="1"/>
</dbReference>
<name>A0AAW2M3X4_SESRA</name>
<accession>A0AAW2M3X4</accession>
<dbReference type="EMBL" id="JACGWJ010000023">
    <property type="protein sequence ID" value="KAL0326160.1"/>
    <property type="molecule type" value="Genomic_DNA"/>
</dbReference>
<reference evidence="2" key="1">
    <citation type="submission" date="2020-06" db="EMBL/GenBank/DDBJ databases">
        <authorList>
            <person name="Li T."/>
            <person name="Hu X."/>
            <person name="Zhang T."/>
            <person name="Song X."/>
            <person name="Zhang H."/>
            <person name="Dai N."/>
            <person name="Sheng W."/>
            <person name="Hou X."/>
            <person name="Wei L."/>
        </authorList>
    </citation>
    <scope>NUCLEOTIDE SEQUENCE</scope>
    <source>
        <strain evidence="2">G02</strain>
        <tissue evidence="2">Leaf</tissue>
    </source>
</reference>
<evidence type="ECO:0000259" key="1">
    <source>
        <dbReference type="Pfam" id="PF04782"/>
    </source>
</evidence>
<dbReference type="Pfam" id="PF04782">
    <property type="entry name" value="DUF632"/>
    <property type="match status" value="2"/>
</dbReference>
<gene>
    <name evidence="2" type="ORF">Sradi_5185300</name>
</gene>
<reference evidence="2" key="2">
    <citation type="journal article" date="2024" name="Plant">
        <title>Genomic evolution and insights into agronomic trait innovations of Sesamum species.</title>
        <authorList>
            <person name="Miao H."/>
            <person name="Wang L."/>
            <person name="Qu L."/>
            <person name="Liu H."/>
            <person name="Sun Y."/>
            <person name="Le M."/>
            <person name="Wang Q."/>
            <person name="Wei S."/>
            <person name="Zheng Y."/>
            <person name="Lin W."/>
            <person name="Duan Y."/>
            <person name="Cao H."/>
            <person name="Xiong S."/>
            <person name="Wang X."/>
            <person name="Wei L."/>
            <person name="Li C."/>
            <person name="Ma Q."/>
            <person name="Ju M."/>
            <person name="Zhao R."/>
            <person name="Li G."/>
            <person name="Mu C."/>
            <person name="Tian Q."/>
            <person name="Mei H."/>
            <person name="Zhang T."/>
            <person name="Gao T."/>
            <person name="Zhang H."/>
        </authorList>
    </citation>
    <scope>NUCLEOTIDE SEQUENCE</scope>
    <source>
        <strain evidence="2">G02</strain>
    </source>
</reference>
<feature type="domain" description="DUF632" evidence="1">
    <location>
        <begin position="163"/>
        <end position="244"/>
    </location>
</feature>
<dbReference type="InterPro" id="IPR006867">
    <property type="entry name" value="DUF632"/>
</dbReference>
<comment type="caution">
    <text evidence="2">The sequence shown here is derived from an EMBL/GenBank/DDBJ whole genome shotgun (WGS) entry which is preliminary data.</text>
</comment>
<organism evidence="2">
    <name type="scientific">Sesamum radiatum</name>
    <name type="common">Black benniseed</name>
    <dbReference type="NCBI Taxonomy" id="300843"/>
    <lineage>
        <taxon>Eukaryota</taxon>
        <taxon>Viridiplantae</taxon>
        <taxon>Streptophyta</taxon>
        <taxon>Embryophyta</taxon>
        <taxon>Tracheophyta</taxon>
        <taxon>Spermatophyta</taxon>
        <taxon>Magnoliopsida</taxon>
        <taxon>eudicotyledons</taxon>
        <taxon>Gunneridae</taxon>
        <taxon>Pentapetalae</taxon>
        <taxon>asterids</taxon>
        <taxon>lamiids</taxon>
        <taxon>Lamiales</taxon>
        <taxon>Pedaliaceae</taxon>
        <taxon>Sesamum</taxon>
    </lineage>
</organism>
<proteinExistence type="predicted"/>
<sequence>MLEVGKLPYQPSFLKVILSRILCLISPSVSLQDPPSMQSIKLASSTMKLAKSYFEDVGNDVNTQACNLSATLDKLYAWEKKLYKEVKDEEILRVAYEKQCKRLKTLDEEGVESSKIDATRASIRKLLTKLDVSIKAIDAISSRIHKLRDEELEPQVAALIHGHKLEATTELERELRAWCERFNEWISSQKSYVESLNGWLLQCLQYEPEETPDGPVPTPWQAWAPPIFIICNDWQQAMEAVRGKGSKCHEYICHKSTAAMGETR</sequence>
<evidence type="ECO:0000313" key="2">
    <source>
        <dbReference type="EMBL" id="KAL0326160.1"/>
    </source>
</evidence>
<protein>
    <submittedName>
        <fullName evidence="2">Protein ROLLING AND ERECT LEAF 2</fullName>
    </submittedName>
</protein>
<dbReference type="PANTHER" id="PTHR21450:SF2">
    <property type="entry name" value="FAMILY PROTEIN, PUTATIVE (DUF630 AND DUF632)-RELATED"/>
    <property type="match status" value="1"/>
</dbReference>
<feature type="domain" description="DUF632" evidence="1">
    <location>
        <begin position="1"/>
        <end position="162"/>
    </location>
</feature>
<dbReference type="AlphaFoldDB" id="A0AAW2M3X4"/>